<evidence type="ECO:0000256" key="5">
    <source>
        <dbReference type="ARBA" id="ARBA00022763"/>
    </source>
</evidence>
<dbReference type="OrthoDB" id="2959108at2759"/>
<evidence type="ECO:0000313" key="13">
    <source>
        <dbReference type="EMBL" id="KAJ7392256.1"/>
    </source>
</evidence>
<keyword evidence="11" id="KW-0472">Membrane</keyword>
<accession>A0A9X0A2H8</accession>
<dbReference type="Gene3D" id="1.10.150.20">
    <property type="entry name" value="5' to 3' exonuclease, C-terminal subdomain"/>
    <property type="match status" value="1"/>
</dbReference>
<organism evidence="13 14">
    <name type="scientific">Desmophyllum pertusum</name>
    <dbReference type="NCBI Taxonomy" id="174260"/>
    <lineage>
        <taxon>Eukaryota</taxon>
        <taxon>Metazoa</taxon>
        <taxon>Cnidaria</taxon>
        <taxon>Anthozoa</taxon>
        <taxon>Hexacorallia</taxon>
        <taxon>Scleractinia</taxon>
        <taxon>Caryophylliina</taxon>
        <taxon>Caryophylliidae</taxon>
        <taxon>Desmophyllum</taxon>
    </lineage>
</organism>
<dbReference type="Proteomes" id="UP001163046">
    <property type="component" value="Unassembled WGS sequence"/>
</dbReference>
<evidence type="ECO:0000256" key="4">
    <source>
        <dbReference type="ARBA" id="ARBA00022759"/>
    </source>
</evidence>
<dbReference type="PANTHER" id="PTHR11081:SF70">
    <property type="entry name" value="FLAP ENDONUCLEASE GEN HOMOLOG 1"/>
    <property type="match status" value="1"/>
</dbReference>
<evidence type="ECO:0000256" key="2">
    <source>
        <dbReference type="ARBA" id="ARBA00022722"/>
    </source>
</evidence>
<dbReference type="EMBL" id="MU825402">
    <property type="protein sequence ID" value="KAJ7392256.1"/>
    <property type="molecule type" value="Genomic_DNA"/>
</dbReference>
<feature type="compositionally biased region" description="Acidic residues" evidence="10">
    <location>
        <begin position="545"/>
        <end position="570"/>
    </location>
</feature>
<keyword evidence="5" id="KW-0227">DNA damage</keyword>
<feature type="transmembrane region" description="Helical" evidence="11">
    <location>
        <begin position="617"/>
        <end position="641"/>
    </location>
</feature>
<dbReference type="PANTHER" id="PTHR11081">
    <property type="entry name" value="FLAP ENDONUCLEASE FAMILY MEMBER"/>
    <property type="match status" value="1"/>
</dbReference>
<comment type="cofactor">
    <cofactor evidence="1">
        <name>Mg(2+)</name>
        <dbReference type="ChEBI" id="CHEBI:18420"/>
    </cofactor>
</comment>
<name>A0A9X0A2H8_9CNID</name>
<dbReference type="Gene3D" id="3.40.50.1010">
    <property type="entry name" value="5'-nuclease"/>
    <property type="match status" value="1"/>
</dbReference>
<dbReference type="GO" id="GO:0046872">
    <property type="term" value="F:metal ion binding"/>
    <property type="evidence" value="ECO:0007669"/>
    <property type="project" value="UniProtKB-KW"/>
</dbReference>
<dbReference type="InterPro" id="IPR036279">
    <property type="entry name" value="5-3_exonuclease_C_sf"/>
</dbReference>
<comment type="caution">
    <text evidence="13">The sequence shown here is derived from an EMBL/GenBank/DDBJ whole genome shotgun (WGS) entry which is preliminary data.</text>
</comment>
<keyword evidence="4 13" id="KW-0255">Endonuclease</keyword>
<dbReference type="FunFam" id="1.10.150.20:FF:000030">
    <property type="entry name" value="Flap endonuclease GEN-like 1"/>
    <property type="match status" value="1"/>
</dbReference>
<keyword evidence="6" id="KW-0378">Hydrolase</keyword>
<dbReference type="AlphaFoldDB" id="A0A9X0A2H8"/>
<sequence length="651" mass="73064">MKKQHVANGRCSRLKQALKSASGQGSMKSWITPKKNLFFRLLHLTRLGVKLVFVVDGKPPEVKWNAIAKRIQARQHGGGQFWKAKNPGKMGSAARVGRSHFAVWVRECRTLLNLLGVPCIESTGEAEALCAWLDLHQIVDGCITNDGDAFLYGARTVYKDLCISGKDASVECYKIEEIETKLNLNRQKLVALGILLGCDYLPQGVAGVGKEIAMRLIKNVNHDNLIDRFYEWAKSPTDLDENLSSVEKSVKCKALKDKNFPHPEVNVTTVHEYGTFYVVCHILLDGYSGISDSKSSPSTSFTQIFNPDLQGLQEFCLKNLEWPEEYTREKVVLLITYWQMTSSLQHYTTTLVQPERIVKARIQQKIECYEVEWENVQLGETCPASFVTIETKQLFAQVYPELVEEFNDNEAVKLSKKSKKKKPAKLPATSDGYENEVELLSKQLEDLSVHHSSEQCHSSEAQHEKPLCFVGAISIDDSLQDIIDSILPSDSNDHSSHCLSLERSSPFTKMDGIKMKLSAADVGGNDNDDDNGYDDDWKDDKDNGYNDDDDDDFDEEDDDGVGGGDDDDGIPWDFKPLHTQVVAANLDHESGSESNDDSQKLKTLKDVKATQISKMCWNVLILMIIIMAVKTRVVVTLISPLNTQQYLKERN</sequence>
<evidence type="ECO:0000256" key="11">
    <source>
        <dbReference type="SAM" id="Phobius"/>
    </source>
</evidence>
<dbReference type="Pfam" id="PF00867">
    <property type="entry name" value="XPG_I"/>
    <property type="match status" value="1"/>
</dbReference>
<keyword evidence="8" id="KW-0234">DNA repair</keyword>
<keyword evidence="14" id="KW-1185">Reference proteome</keyword>
<proteinExistence type="inferred from homology"/>
<dbReference type="GO" id="GO:0008821">
    <property type="term" value="F:crossover junction DNA endonuclease activity"/>
    <property type="evidence" value="ECO:0007669"/>
    <property type="project" value="UniProtKB-ARBA"/>
</dbReference>
<evidence type="ECO:0000256" key="7">
    <source>
        <dbReference type="ARBA" id="ARBA00022842"/>
    </source>
</evidence>
<gene>
    <name evidence="13" type="primary">GEN1_2</name>
    <name evidence="13" type="ORF">OS493_013635</name>
</gene>
<dbReference type="GO" id="GO:0000400">
    <property type="term" value="F:four-way junction DNA binding"/>
    <property type="evidence" value="ECO:0007669"/>
    <property type="project" value="UniProtKB-ARBA"/>
</dbReference>
<dbReference type="PRINTS" id="PR00853">
    <property type="entry name" value="XPGRADSUPER"/>
</dbReference>
<evidence type="ECO:0000313" key="14">
    <source>
        <dbReference type="Proteomes" id="UP001163046"/>
    </source>
</evidence>
<dbReference type="SMART" id="SM00484">
    <property type="entry name" value="XPGI"/>
    <property type="match status" value="1"/>
</dbReference>
<feature type="domain" description="XPG-I" evidence="12">
    <location>
        <begin position="113"/>
        <end position="184"/>
    </location>
</feature>
<dbReference type="InterPro" id="IPR041012">
    <property type="entry name" value="GEN_chromo"/>
</dbReference>
<dbReference type="GO" id="GO:0006281">
    <property type="term" value="P:DNA repair"/>
    <property type="evidence" value="ECO:0007669"/>
    <property type="project" value="UniProtKB-KW"/>
</dbReference>
<keyword evidence="11" id="KW-0812">Transmembrane</keyword>
<evidence type="ECO:0000256" key="8">
    <source>
        <dbReference type="ARBA" id="ARBA00023204"/>
    </source>
</evidence>
<dbReference type="SUPFAM" id="SSF47807">
    <property type="entry name" value="5' to 3' exonuclease, C-terminal subdomain"/>
    <property type="match status" value="1"/>
</dbReference>
<keyword evidence="2" id="KW-0540">Nuclease</keyword>
<evidence type="ECO:0000256" key="9">
    <source>
        <dbReference type="ARBA" id="ARBA00038112"/>
    </source>
</evidence>
<dbReference type="InterPro" id="IPR006084">
    <property type="entry name" value="XPG/Rad2"/>
</dbReference>
<feature type="region of interest" description="Disordered" evidence="10">
    <location>
        <begin position="519"/>
        <end position="574"/>
    </location>
</feature>
<evidence type="ECO:0000256" key="6">
    <source>
        <dbReference type="ARBA" id="ARBA00022801"/>
    </source>
</evidence>
<feature type="compositionally biased region" description="Acidic residues" evidence="10">
    <location>
        <begin position="526"/>
        <end position="537"/>
    </location>
</feature>
<comment type="similarity">
    <text evidence="9">Belongs to the XPG/RAD2 endonuclease family. GEN subfamily.</text>
</comment>
<evidence type="ECO:0000256" key="1">
    <source>
        <dbReference type="ARBA" id="ARBA00001946"/>
    </source>
</evidence>
<dbReference type="Pfam" id="PF18704">
    <property type="entry name" value="Chromo_2"/>
    <property type="match status" value="1"/>
</dbReference>
<evidence type="ECO:0000256" key="3">
    <source>
        <dbReference type="ARBA" id="ARBA00022723"/>
    </source>
</evidence>
<dbReference type="InterPro" id="IPR006086">
    <property type="entry name" value="XPG-I_dom"/>
</dbReference>
<keyword evidence="11" id="KW-1133">Transmembrane helix</keyword>
<dbReference type="GO" id="GO:0017108">
    <property type="term" value="F:5'-flap endonuclease activity"/>
    <property type="evidence" value="ECO:0007669"/>
    <property type="project" value="TreeGrafter"/>
</dbReference>
<evidence type="ECO:0000256" key="10">
    <source>
        <dbReference type="SAM" id="MobiDB-lite"/>
    </source>
</evidence>
<keyword evidence="3" id="KW-0479">Metal-binding</keyword>
<dbReference type="InterPro" id="IPR029060">
    <property type="entry name" value="PIN-like_dom_sf"/>
</dbReference>
<reference evidence="13" key="1">
    <citation type="submission" date="2023-01" db="EMBL/GenBank/DDBJ databases">
        <title>Genome assembly of the deep-sea coral Lophelia pertusa.</title>
        <authorList>
            <person name="Herrera S."/>
            <person name="Cordes E."/>
        </authorList>
    </citation>
    <scope>NUCLEOTIDE SEQUENCE</scope>
    <source>
        <strain evidence="13">USNM1676648</strain>
        <tissue evidence="13">Polyp</tissue>
    </source>
</reference>
<dbReference type="CDD" id="cd09869">
    <property type="entry name" value="PIN_GEN1"/>
    <property type="match status" value="1"/>
</dbReference>
<evidence type="ECO:0000259" key="12">
    <source>
        <dbReference type="SMART" id="SM00484"/>
    </source>
</evidence>
<keyword evidence="7" id="KW-0460">Magnesium</keyword>
<protein>
    <submittedName>
        <fullName evidence="13">Flap endonuclease GEN 1</fullName>
    </submittedName>
</protein>
<dbReference type="SUPFAM" id="SSF88723">
    <property type="entry name" value="PIN domain-like"/>
    <property type="match status" value="1"/>
</dbReference>